<keyword evidence="5" id="KW-0472">Membrane</keyword>
<protein>
    <submittedName>
        <fullName evidence="6">Orexin receptor type 2</fullName>
    </submittedName>
</protein>
<evidence type="ECO:0000256" key="1">
    <source>
        <dbReference type="ARBA" id="ARBA00004141"/>
    </source>
</evidence>
<reference evidence="6 7" key="1">
    <citation type="submission" date="2015-12" db="EMBL/GenBank/DDBJ databases">
        <title>The genome of Folsomia candida.</title>
        <authorList>
            <person name="Faddeeva A."/>
            <person name="Derks M.F."/>
            <person name="Anvar Y."/>
            <person name="Smit S."/>
            <person name="Van Straalen N."/>
            <person name="Roelofs D."/>
        </authorList>
    </citation>
    <scope>NUCLEOTIDE SEQUENCE [LARGE SCALE GENOMIC DNA]</scope>
    <source>
        <strain evidence="6 7">VU population</strain>
        <tissue evidence="6">Whole body</tissue>
    </source>
</reference>
<proteinExistence type="predicted"/>
<dbReference type="AlphaFoldDB" id="A0A226EYE2"/>
<evidence type="ECO:0000256" key="2">
    <source>
        <dbReference type="ARBA" id="ARBA00023040"/>
    </source>
</evidence>
<feature type="transmembrane region" description="Helical" evidence="5">
    <location>
        <begin position="58"/>
        <end position="83"/>
    </location>
</feature>
<dbReference type="OrthoDB" id="5987936at2759"/>
<keyword evidence="4" id="KW-0807">Transducer</keyword>
<evidence type="ECO:0000256" key="3">
    <source>
        <dbReference type="ARBA" id="ARBA00023170"/>
    </source>
</evidence>
<comment type="subcellular location">
    <subcellularLocation>
        <location evidence="1">Membrane</location>
        <topology evidence="1">Multi-pass membrane protein</topology>
    </subcellularLocation>
</comment>
<evidence type="ECO:0000256" key="4">
    <source>
        <dbReference type="ARBA" id="ARBA00023224"/>
    </source>
</evidence>
<sequence length="134" mass="15499">MEPTSPPSRVPVDFDYLSPEWMYNSTRNCTRYENDYCEPPEDYEDRMLAHITPDNYEWVLICANFIVFVVGLVGNALVCVAVFRNTTMRTALADFMVILFCLPPTVAWDVTETWFLGDAMCKVVLYFQVSRQPC</sequence>
<evidence type="ECO:0000313" key="7">
    <source>
        <dbReference type="Proteomes" id="UP000198287"/>
    </source>
</evidence>
<keyword evidence="2" id="KW-0297">G-protein coupled receptor</keyword>
<keyword evidence="7" id="KW-1185">Reference proteome</keyword>
<dbReference type="GO" id="GO:0005886">
    <property type="term" value="C:plasma membrane"/>
    <property type="evidence" value="ECO:0007669"/>
    <property type="project" value="TreeGrafter"/>
</dbReference>
<comment type="caution">
    <text evidence="6">The sequence shown here is derived from an EMBL/GenBank/DDBJ whole genome shotgun (WGS) entry which is preliminary data.</text>
</comment>
<dbReference type="EMBL" id="LNIX01000001">
    <property type="protein sequence ID" value="OXA62622.1"/>
    <property type="molecule type" value="Genomic_DNA"/>
</dbReference>
<organism evidence="6 7">
    <name type="scientific">Folsomia candida</name>
    <name type="common">Springtail</name>
    <dbReference type="NCBI Taxonomy" id="158441"/>
    <lineage>
        <taxon>Eukaryota</taxon>
        <taxon>Metazoa</taxon>
        <taxon>Ecdysozoa</taxon>
        <taxon>Arthropoda</taxon>
        <taxon>Hexapoda</taxon>
        <taxon>Collembola</taxon>
        <taxon>Entomobryomorpha</taxon>
        <taxon>Isotomoidea</taxon>
        <taxon>Isotomidae</taxon>
        <taxon>Proisotominae</taxon>
        <taxon>Folsomia</taxon>
    </lineage>
</organism>
<dbReference type="PANTHER" id="PTHR45695">
    <property type="entry name" value="LEUCOKININ RECEPTOR-RELATED"/>
    <property type="match status" value="1"/>
</dbReference>
<evidence type="ECO:0000313" key="6">
    <source>
        <dbReference type="EMBL" id="OXA62622.1"/>
    </source>
</evidence>
<evidence type="ECO:0000256" key="5">
    <source>
        <dbReference type="SAM" id="Phobius"/>
    </source>
</evidence>
<dbReference type="Gene3D" id="1.20.1070.10">
    <property type="entry name" value="Rhodopsin 7-helix transmembrane proteins"/>
    <property type="match status" value="1"/>
</dbReference>
<keyword evidence="3 6" id="KW-0675">Receptor</keyword>
<dbReference type="Proteomes" id="UP000198287">
    <property type="component" value="Unassembled WGS sequence"/>
</dbReference>
<keyword evidence="5" id="KW-0812">Transmembrane</keyword>
<dbReference type="SUPFAM" id="SSF81321">
    <property type="entry name" value="Family A G protein-coupled receptor-like"/>
    <property type="match status" value="1"/>
</dbReference>
<dbReference type="OMA" id="ANITNCT"/>
<dbReference type="PANTHER" id="PTHR45695:SF15">
    <property type="entry name" value="OPSIN RH2"/>
    <property type="match status" value="1"/>
</dbReference>
<gene>
    <name evidence="6" type="ORF">Fcan01_03410</name>
</gene>
<name>A0A226EYE2_FOLCA</name>
<keyword evidence="5" id="KW-1133">Transmembrane helix</keyword>
<accession>A0A226EYE2</accession>
<dbReference type="GO" id="GO:0004930">
    <property type="term" value="F:G protein-coupled receptor activity"/>
    <property type="evidence" value="ECO:0007669"/>
    <property type="project" value="UniProtKB-KW"/>
</dbReference>
<feature type="transmembrane region" description="Helical" evidence="5">
    <location>
        <begin position="90"/>
        <end position="108"/>
    </location>
</feature>